<accession>A0A139MD97</accession>
<dbReference type="PATRIC" id="fig|1303.76.peg.249"/>
<protein>
    <submittedName>
        <fullName evidence="1">Uncharacterized protein</fullName>
    </submittedName>
</protein>
<dbReference type="Proteomes" id="UP000070541">
    <property type="component" value="Unassembled WGS sequence"/>
</dbReference>
<evidence type="ECO:0000313" key="1">
    <source>
        <dbReference type="EMBL" id="KXT61653.1"/>
    </source>
</evidence>
<comment type="caution">
    <text evidence="1">The sequence shown here is derived from an EMBL/GenBank/DDBJ whole genome shotgun (WGS) entry which is preliminary data.</text>
</comment>
<name>A0A139MD97_STROR</name>
<reference evidence="1 2" key="1">
    <citation type="submission" date="2016-01" db="EMBL/GenBank/DDBJ databases">
        <title>Highly variable Streptococcus oralis are common among viridans streptococci isolated from primates.</title>
        <authorList>
            <person name="Denapaite D."/>
            <person name="Rieger M."/>
            <person name="Koendgen S."/>
            <person name="Brueckner R."/>
            <person name="Ochigava I."/>
            <person name="Kappeler P."/>
            <person name="Maetz-Rensing K."/>
            <person name="Leendertz F."/>
            <person name="Hakenbeck R."/>
        </authorList>
    </citation>
    <scope>NUCLEOTIDE SEQUENCE [LARGE SCALE GENOMIC DNA]</scope>
    <source>
        <strain evidence="1 2">DD05</strain>
    </source>
</reference>
<proteinExistence type="predicted"/>
<dbReference type="Gene3D" id="3.40.50.300">
    <property type="entry name" value="P-loop containing nucleotide triphosphate hydrolases"/>
    <property type="match status" value="1"/>
</dbReference>
<sequence>MDLFWDNIISLTNNFLDRGITVVIEYVIFEEQLKKIAAFLKEKQIKLKYCVLMAQEETLKDRDSSRKEIERTGDLSIQARKEFLAKNSEKHHFLYTDDLDVKETVNIIKTSNQFLISEQ</sequence>
<dbReference type="EMBL" id="LQOG01000008">
    <property type="protein sequence ID" value="KXT61653.1"/>
    <property type="molecule type" value="Genomic_DNA"/>
</dbReference>
<dbReference type="InterPro" id="IPR027417">
    <property type="entry name" value="P-loop_NTPase"/>
</dbReference>
<dbReference type="AlphaFoldDB" id="A0A139MD97"/>
<organism evidence="1 2">
    <name type="scientific">Streptococcus oralis</name>
    <dbReference type="NCBI Taxonomy" id="1303"/>
    <lineage>
        <taxon>Bacteria</taxon>
        <taxon>Bacillati</taxon>
        <taxon>Bacillota</taxon>
        <taxon>Bacilli</taxon>
        <taxon>Lactobacillales</taxon>
        <taxon>Streptococcaceae</taxon>
        <taxon>Streptococcus</taxon>
    </lineage>
</organism>
<gene>
    <name evidence="1" type="ORF">SORDD05_00241</name>
</gene>
<evidence type="ECO:0000313" key="2">
    <source>
        <dbReference type="Proteomes" id="UP000070541"/>
    </source>
</evidence>